<dbReference type="Gene3D" id="3.40.50.280">
    <property type="entry name" value="Cobalamin-binding domain"/>
    <property type="match status" value="1"/>
</dbReference>
<dbReference type="GO" id="GO:0003677">
    <property type="term" value="F:DNA binding"/>
    <property type="evidence" value="ECO:0007669"/>
    <property type="project" value="UniProtKB-KW"/>
</dbReference>
<dbReference type="PANTHER" id="PTHR30204:SF67">
    <property type="entry name" value="HTH-TYPE TRANSCRIPTIONAL REGULATOR MLRA-RELATED"/>
    <property type="match status" value="1"/>
</dbReference>
<dbReference type="Gene3D" id="1.10.1240.10">
    <property type="entry name" value="Methionine synthase domain"/>
    <property type="match status" value="1"/>
</dbReference>
<dbReference type="PROSITE" id="PS50937">
    <property type="entry name" value="HTH_MERR_2"/>
    <property type="match status" value="1"/>
</dbReference>
<dbReference type="InterPro" id="IPR036724">
    <property type="entry name" value="Cobalamin-bd_sf"/>
</dbReference>
<dbReference type="CDD" id="cd01104">
    <property type="entry name" value="HTH_MlrA-CarA"/>
    <property type="match status" value="1"/>
</dbReference>
<reference evidence="4 5" key="1">
    <citation type="submission" date="2019-04" db="EMBL/GenBank/DDBJ databases">
        <title>Bacillus sediminilitoris sp. nov., isolated from a tidal flat sediment on the East China Sea.</title>
        <authorList>
            <person name="Wei Y."/>
            <person name="Mao H."/>
            <person name="Fang J."/>
        </authorList>
    </citation>
    <scope>NUCLEOTIDE SEQUENCE [LARGE SCALE GENOMIC DNA]</scope>
    <source>
        <strain evidence="4 5">DSL-17</strain>
    </source>
</reference>
<keyword evidence="5" id="KW-1185">Reference proteome</keyword>
<dbReference type="InterPro" id="IPR047057">
    <property type="entry name" value="MerR_fam"/>
</dbReference>
<gene>
    <name evidence="4" type="ORF">E6W99_00460</name>
</gene>
<evidence type="ECO:0000256" key="1">
    <source>
        <dbReference type="ARBA" id="ARBA00023015"/>
    </source>
</evidence>
<dbReference type="InterPro" id="IPR003759">
    <property type="entry name" value="Cbl-bd_cap"/>
</dbReference>
<name>A0A4S4CAK5_9BACI</name>
<keyword evidence="3" id="KW-0804">Transcription</keyword>
<dbReference type="InterPro" id="IPR036594">
    <property type="entry name" value="Meth_synthase_dom"/>
</dbReference>
<evidence type="ECO:0000256" key="3">
    <source>
        <dbReference type="ARBA" id="ARBA00023163"/>
    </source>
</evidence>
<dbReference type="SMART" id="SM00422">
    <property type="entry name" value="HTH_MERR"/>
    <property type="match status" value="1"/>
</dbReference>
<dbReference type="InterPro" id="IPR000551">
    <property type="entry name" value="MerR-type_HTH_dom"/>
</dbReference>
<sequence length="304" mass="35118">MSIQEGKYNIKAVSKLLGIQSGTLRAWERRYHVIAPKRNEAGHRLYTEEHINILKWLIKKVDNGFTISQAVNLLENNEIIVGNHEIHKNKDIDQSLQLMDKLIKSLLAFDEYDSNERLNEAFSLYSVEKVVIEIIGTILMKVKEQRDLGRITSAQEHFLYSFFRSRLGYIFHSIPVNRLLPKAIAVCGPNDSSELELLIFSIFLRRNSFDVLYIGASIANHEFDHILNQVKPAFLFLSCTLGENVIKTFELVDHLTLKYQNVKIGLYGAGFSQVLSSMNSPYEDYLVGETKQQWQRWMKDKLVH</sequence>
<dbReference type="OrthoDB" id="9800334at2"/>
<dbReference type="PANTHER" id="PTHR30204">
    <property type="entry name" value="REDOX-CYCLING DRUG-SENSING TRANSCRIPTIONAL ACTIVATOR SOXR"/>
    <property type="match status" value="1"/>
</dbReference>
<evidence type="ECO:0000256" key="2">
    <source>
        <dbReference type="ARBA" id="ARBA00023125"/>
    </source>
</evidence>
<dbReference type="AlphaFoldDB" id="A0A4S4CAK5"/>
<dbReference type="InterPro" id="IPR009061">
    <property type="entry name" value="DNA-bd_dom_put_sf"/>
</dbReference>
<dbReference type="Proteomes" id="UP000310334">
    <property type="component" value="Unassembled WGS sequence"/>
</dbReference>
<dbReference type="Pfam" id="PF13411">
    <property type="entry name" value="MerR_1"/>
    <property type="match status" value="1"/>
</dbReference>
<accession>A0A4S4CAK5</accession>
<dbReference type="EMBL" id="SSNT01000001">
    <property type="protein sequence ID" value="THF82872.1"/>
    <property type="molecule type" value="Genomic_DNA"/>
</dbReference>
<keyword evidence="2" id="KW-0238">DNA-binding</keyword>
<evidence type="ECO:0000313" key="4">
    <source>
        <dbReference type="EMBL" id="THF82872.1"/>
    </source>
</evidence>
<proteinExistence type="predicted"/>
<dbReference type="RefSeq" id="WP_136351112.1">
    <property type="nucleotide sequence ID" value="NZ_CP046266.1"/>
</dbReference>
<evidence type="ECO:0000313" key="5">
    <source>
        <dbReference type="Proteomes" id="UP000310334"/>
    </source>
</evidence>
<organism evidence="4 5">
    <name type="scientific">Metabacillus sediminilitoris</name>
    <dbReference type="NCBI Taxonomy" id="2567941"/>
    <lineage>
        <taxon>Bacteria</taxon>
        <taxon>Bacillati</taxon>
        <taxon>Bacillota</taxon>
        <taxon>Bacilli</taxon>
        <taxon>Bacillales</taxon>
        <taxon>Bacillaceae</taxon>
        <taxon>Metabacillus</taxon>
    </lineage>
</organism>
<keyword evidence="1" id="KW-0805">Transcription regulation</keyword>
<dbReference type="GO" id="GO:0003700">
    <property type="term" value="F:DNA-binding transcription factor activity"/>
    <property type="evidence" value="ECO:0007669"/>
    <property type="project" value="InterPro"/>
</dbReference>
<dbReference type="SUPFAM" id="SSF46955">
    <property type="entry name" value="Putative DNA-binding domain"/>
    <property type="match status" value="1"/>
</dbReference>
<dbReference type="GO" id="GO:0046872">
    <property type="term" value="F:metal ion binding"/>
    <property type="evidence" value="ECO:0007669"/>
    <property type="project" value="InterPro"/>
</dbReference>
<dbReference type="Pfam" id="PF02607">
    <property type="entry name" value="B12-binding_2"/>
    <property type="match status" value="1"/>
</dbReference>
<comment type="caution">
    <text evidence="4">The sequence shown here is derived from an EMBL/GenBank/DDBJ whole genome shotgun (WGS) entry which is preliminary data.</text>
</comment>
<dbReference type="GO" id="GO:0031419">
    <property type="term" value="F:cobalamin binding"/>
    <property type="evidence" value="ECO:0007669"/>
    <property type="project" value="InterPro"/>
</dbReference>
<protein>
    <submittedName>
        <fullName evidence="4">MerR family transcriptional regulator</fullName>
    </submittedName>
</protein>
<dbReference type="SUPFAM" id="SSF52242">
    <property type="entry name" value="Cobalamin (vitamin B12)-binding domain"/>
    <property type="match status" value="1"/>
</dbReference>
<dbReference type="Gene3D" id="1.10.1660.10">
    <property type="match status" value="1"/>
</dbReference>